<reference evidence="1" key="1">
    <citation type="journal article" date="2015" name="Proc. Natl. Acad. Sci. U.S.A.">
        <title>Bacterial clade with the ribosomal RNA operon on a small plasmid rather than the chromosome.</title>
        <authorList>
            <person name="Anda M."/>
            <person name="Ohtsubo Y."/>
            <person name="Okubo T."/>
            <person name="Sugawara M."/>
            <person name="Nagata Y."/>
            <person name="Tsuda M."/>
            <person name="Minamisawa K."/>
            <person name="Mitsui H."/>
        </authorList>
    </citation>
    <scope>NUCLEOTIDE SEQUENCE</scope>
    <source>
        <strain evidence="1">DSM 21988</strain>
    </source>
</reference>
<organism evidence="1">
    <name type="scientific">Aureimonas altamirensis</name>
    <dbReference type="NCBI Taxonomy" id="370622"/>
    <lineage>
        <taxon>Bacteria</taxon>
        <taxon>Pseudomonadati</taxon>
        <taxon>Pseudomonadota</taxon>
        <taxon>Alphaproteobacteria</taxon>
        <taxon>Hyphomicrobiales</taxon>
        <taxon>Aurantimonadaceae</taxon>
        <taxon>Aureimonas</taxon>
    </lineage>
</organism>
<dbReference type="GO" id="GO:0003677">
    <property type="term" value="F:DNA binding"/>
    <property type="evidence" value="ECO:0007669"/>
    <property type="project" value="UniProtKB-KW"/>
</dbReference>
<proteinExistence type="predicted"/>
<sequence length="189" mass="20587">MFAPPRACDVRWRPLDGDGLEQLSLRPAAGGVTARGVVIGARGGKTYGVSYRIDCDAGWTVRRLGLAVTDGRRLALESDGSGNWRKADGTPLPDLAGCIDVDLAGTPFTNTLPIRRLGLTPDHGTVELSMVYVPFDSFEPVVDRQRYTCLTPARLYRYQAADRTFTADLPVDEDGLVLDYPTLFKRLGG</sequence>
<dbReference type="AlphaFoldDB" id="A0A0P0YWG6"/>
<dbReference type="Pfam" id="PF06475">
    <property type="entry name" value="Glycolipid_bind"/>
    <property type="match status" value="1"/>
</dbReference>
<dbReference type="SUPFAM" id="SSF159275">
    <property type="entry name" value="PA1994-like"/>
    <property type="match status" value="1"/>
</dbReference>
<dbReference type="EMBL" id="LC066370">
    <property type="protein sequence ID" value="BAT25767.1"/>
    <property type="molecule type" value="Genomic_DNA"/>
</dbReference>
<dbReference type="RefSeq" id="WP_060600185.1">
    <property type="nucleotide sequence ID" value="NZ_BBWQ01000001.1"/>
</dbReference>
<keyword evidence="1" id="KW-0238">DNA-binding</keyword>
<accession>A0A0P0YWG6</accession>
<evidence type="ECO:0000313" key="1">
    <source>
        <dbReference type="EMBL" id="BAT25767.1"/>
    </source>
</evidence>
<name>A0A0P0YWG6_9HYPH</name>
<protein>
    <submittedName>
        <fullName evidence="1">DNA-binding response regulator</fullName>
    </submittedName>
</protein>
<dbReference type="InterPro" id="IPR009467">
    <property type="entry name" value="Glycolipid-bd_prot_put"/>
</dbReference>